<reference evidence="1 2" key="1">
    <citation type="submission" date="2019-03" db="EMBL/GenBank/DDBJ databases">
        <title>Comparative insights into the high quality Complete genome sequence of highly metal resistant Cupriavidus metallidurans strain BS1 isolated from a gold-copper mine.</title>
        <authorList>
            <person name="Mazhar H.S."/>
            <person name="Rensing C."/>
        </authorList>
    </citation>
    <scope>NUCLEOTIDE SEQUENCE [LARGE SCALE GENOMIC DNA]</scope>
    <source>
        <strain evidence="1 2">BS1</strain>
    </source>
</reference>
<organism evidence="1 2">
    <name type="scientific">Cupriavidus metallidurans</name>
    <dbReference type="NCBI Taxonomy" id="119219"/>
    <lineage>
        <taxon>Bacteria</taxon>
        <taxon>Pseudomonadati</taxon>
        <taxon>Pseudomonadota</taxon>
        <taxon>Betaproteobacteria</taxon>
        <taxon>Burkholderiales</taxon>
        <taxon>Burkholderiaceae</taxon>
        <taxon>Cupriavidus</taxon>
    </lineage>
</organism>
<dbReference type="RefSeq" id="WP_011518178.1">
    <property type="nucleotide sequence ID" value="NZ_CP026544.1"/>
</dbReference>
<dbReference type="GeneID" id="60826207"/>
<accession>A0A132HES6</accession>
<proteinExistence type="predicted"/>
<dbReference type="Pfam" id="PF04964">
    <property type="entry name" value="Flp_Fap"/>
    <property type="match status" value="1"/>
</dbReference>
<dbReference type="Proteomes" id="UP000253772">
    <property type="component" value="Chromosome c2"/>
</dbReference>
<dbReference type="OMA" id="ATKVTTW"/>
<protein>
    <submittedName>
        <fullName evidence="1">Flp family type IVb pilin</fullName>
    </submittedName>
</protein>
<name>A0A132HES6_9BURK</name>
<evidence type="ECO:0000313" key="2">
    <source>
        <dbReference type="Proteomes" id="UP000253772"/>
    </source>
</evidence>
<evidence type="ECO:0000313" key="1">
    <source>
        <dbReference type="EMBL" id="QBP13617.1"/>
    </source>
</evidence>
<sequence>MRQVKASLFRKAQRGATAIEYGLIAGLIAVAIVAGVTNLGQNLGTGFSNLATKVTTWFAAVGP</sequence>
<dbReference type="AlphaFoldDB" id="A0A132HES6"/>
<gene>
    <name evidence="1" type="ORF">DDF84_028930</name>
</gene>
<dbReference type="InterPro" id="IPR007047">
    <property type="entry name" value="Flp_Fap"/>
</dbReference>
<dbReference type="EMBL" id="CP037901">
    <property type="protein sequence ID" value="QBP13617.1"/>
    <property type="molecule type" value="Genomic_DNA"/>
</dbReference>